<evidence type="ECO:0000313" key="3">
    <source>
        <dbReference type="Proteomes" id="UP000035740"/>
    </source>
</evidence>
<accession>A0A0J7YLR5</accession>
<dbReference type="EMBL" id="KQ127230">
    <property type="protein sequence ID" value="KMS64599.1"/>
    <property type="molecule type" value="Genomic_DNA"/>
</dbReference>
<feature type="non-terminal residue" evidence="2">
    <location>
        <position position="1"/>
    </location>
</feature>
<organism evidence="2 3">
    <name type="scientific">Beta vulgaris subsp. vulgaris</name>
    <name type="common">Beet</name>
    <dbReference type="NCBI Taxonomy" id="3555"/>
    <lineage>
        <taxon>Eukaryota</taxon>
        <taxon>Viridiplantae</taxon>
        <taxon>Streptophyta</taxon>
        <taxon>Embryophyta</taxon>
        <taxon>Tracheophyta</taxon>
        <taxon>Spermatophyta</taxon>
        <taxon>Magnoliopsida</taxon>
        <taxon>eudicotyledons</taxon>
        <taxon>Gunneridae</taxon>
        <taxon>Pentapetalae</taxon>
        <taxon>Caryophyllales</taxon>
        <taxon>Chenopodiaceae</taxon>
        <taxon>Betoideae</taxon>
        <taxon>Beta</taxon>
    </lineage>
</organism>
<feature type="region of interest" description="Disordered" evidence="1">
    <location>
        <begin position="193"/>
        <end position="413"/>
    </location>
</feature>
<name>A0A0J7YLR5_BETVV</name>
<proteinExistence type="predicted"/>
<keyword evidence="3" id="KW-1185">Reference proteome</keyword>
<gene>
    <name evidence="2" type="ORF">BVRB_018640</name>
</gene>
<dbReference type="AlphaFoldDB" id="A0A0J7YLR5"/>
<feature type="non-terminal residue" evidence="2">
    <location>
        <position position="413"/>
    </location>
</feature>
<protein>
    <submittedName>
        <fullName evidence="2">Uncharacterized protein</fullName>
    </submittedName>
</protein>
<feature type="compositionally biased region" description="Basic and acidic residues" evidence="1">
    <location>
        <begin position="208"/>
        <end position="326"/>
    </location>
</feature>
<feature type="compositionally biased region" description="Basic and acidic residues" evidence="1">
    <location>
        <begin position="334"/>
        <end position="367"/>
    </location>
</feature>
<evidence type="ECO:0000256" key="1">
    <source>
        <dbReference type="SAM" id="MobiDB-lite"/>
    </source>
</evidence>
<feature type="compositionally biased region" description="Basic and acidic residues" evidence="1">
    <location>
        <begin position="389"/>
        <end position="399"/>
    </location>
</feature>
<sequence length="413" mass="45902">DADLGQQLDRAIAALPPRAAFMRRQRLHDLEADVEAWVEAGHRLLEDHGDVLADDLAPGAGRETEQVLALEAHLVGENLARIGNEPHDRQHGDALAGAGFADHAQELAFLDGEVDAIDRAERPAMGLELDREIADFQQRHCSRPSALQLRVERIAQPVAEQVEGQHRHQDGETGESHDPIGAVDILPRIGQHGAPFRSRRLGAEAEEAERRRIQHRRGDAEGRLHDQRRQAVRQHGLEHEPERTGGHARGDDIVLGELAHHRGAGEPRIMRDVGDGNRDHRIGQPGAEQHHDDDRQQQAGQRQDDVHQTHDQGVDRATVKAGKEAEQDAAGQRQGHDDQADHQREPRTVDQARKDVAAEAVSAEHIRPGTALVPGRRLQGDIDVLGGEVMRRQQRRADRDEDQQDDQGQRRHG</sequence>
<dbReference type="Proteomes" id="UP000035740">
    <property type="component" value="Unassembled WGS sequence"/>
</dbReference>
<evidence type="ECO:0000313" key="2">
    <source>
        <dbReference type="EMBL" id="KMS64599.1"/>
    </source>
</evidence>
<dbReference type="Gramene" id="KMS64599">
    <property type="protein sequence ID" value="KMS64599"/>
    <property type="gene ID" value="BVRB_018640"/>
</dbReference>
<reference evidence="2 3" key="1">
    <citation type="journal article" date="2014" name="Nature">
        <title>The genome of the recently domesticated crop plant sugar beet (Beta vulgaris).</title>
        <authorList>
            <person name="Dohm J.C."/>
            <person name="Minoche A.E."/>
            <person name="Holtgrawe D."/>
            <person name="Capella-Gutierrez S."/>
            <person name="Zakrzewski F."/>
            <person name="Tafer H."/>
            <person name="Rupp O."/>
            <person name="Sorensen T.R."/>
            <person name="Stracke R."/>
            <person name="Reinhardt R."/>
            <person name="Goesmann A."/>
            <person name="Kraft T."/>
            <person name="Schulz B."/>
            <person name="Stadler P.F."/>
            <person name="Schmidt T."/>
            <person name="Gabaldon T."/>
            <person name="Lehrach H."/>
            <person name="Weisshaar B."/>
            <person name="Himmelbauer H."/>
        </authorList>
    </citation>
    <scope>NUCLEOTIDE SEQUENCE [LARGE SCALE GENOMIC DNA]</scope>
    <source>
        <tissue evidence="2">Taproot</tissue>
    </source>
</reference>